<evidence type="ECO:0000256" key="3">
    <source>
        <dbReference type="ARBA" id="ARBA00022723"/>
    </source>
</evidence>
<evidence type="ECO:0000256" key="10">
    <source>
        <dbReference type="PIRSR" id="PIRSR005586-2"/>
    </source>
</evidence>
<evidence type="ECO:0000256" key="4">
    <source>
        <dbReference type="ARBA" id="ARBA00022771"/>
    </source>
</evidence>
<feature type="binding site" evidence="9">
    <location>
        <position position="36"/>
    </location>
    <ligand>
        <name>Zn(2+)</name>
        <dbReference type="ChEBI" id="CHEBI:29105"/>
        <label>1</label>
    </ligand>
</feature>
<evidence type="ECO:0000313" key="13">
    <source>
        <dbReference type="Proteomes" id="UP000193411"/>
    </source>
</evidence>
<feature type="binding site" evidence="9">
    <location>
        <position position="14"/>
    </location>
    <ligand>
        <name>Zn(2+)</name>
        <dbReference type="ChEBI" id="CHEBI:29105"/>
        <label>1</label>
    </ligand>
</feature>
<dbReference type="STRING" id="765915.A0A1Y2HY04"/>
<evidence type="ECO:0000256" key="5">
    <source>
        <dbReference type="ARBA" id="ARBA00022833"/>
    </source>
</evidence>
<keyword evidence="6 8" id="KW-0804">Transcription</keyword>
<dbReference type="InterPro" id="IPR001222">
    <property type="entry name" value="Znf_TFIIS"/>
</dbReference>
<proteinExistence type="inferred from homology"/>
<dbReference type="Gene3D" id="2.20.25.10">
    <property type="match status" value="1"/>
</dbReference>
<reference evidence="12 13" key="1">
    <citation type="submission" date="2016-07" db="EMBL/GenBank/DDBJ databases">
        <title>Pervasive Adenine N6-methylation of Active Genes in Fungi.</title>
        <authorList>
            <consortium name="DOE Joint Genome Institute"/>
            <person name="Mondo S.J."/>
            <person name="Dannebaum R.O."/>
            <person name="Kuo R.C."/>
            <person name="Labutti K."/>
            <person name="Haridas S."/>
            <person name="Kuo A."/>
            <person name="Salamov A."/>
            <person name="Ahrendt S.R."/>
            <person name="Lipzen A."/>
            <person name="Sullivan W."/>
            <person name="Andreopoulos W.B."/>
            <person name="Clum A."/>
            <person name="Lindquist E."/>
            <person name="Daum C."/>
            <person name="Ramamoorthy G.K."/>
            <person name="Gryganskyi A."/>
            <person name="Culley D."/>
            <person name="Magnuson J.K."/>
            <person name="James T.Y."/>
            <person name="O'Malley M.A."/>
            <person name="Stajich J.E."/>
            <person name="Spatafora J.W."/>
            <person name="Visel A."/>
            <person name="Grigoriev I.V."/>
        </authorList>
    </citation>
    <scope>NUCLEOTIDE SEQUENCE [LARGE SCALE GENOMIC DNA]</scope>
    <source>
        <strain evidence="12 13">PL171</strain>
    </source>
</reference>
<sequence>MSHQPDNVSGLVFCPTCGNLLDMGTSALSDVKCSLCTRLMPASAFEGVEVVTRSRPNAFATANREISLWKSQMGVGAEQGATINEKCPKCGNPEMTFHTMQLRSADEGQTVFYSCKKCGHKFSLNS</sequence>
<dbReference type="PANTHER" id="PTHR11239">
    <property type="entry name" value="DNA-DIRECTED RNA POLYMERASE"/>
    <property type="match status" value="1"/>
</dbReference>
<dbReference type="GO" id="GO:0006363">
    <property type="term" value="P:termination of RNA polymerase I transcription"/>
    <property type="evidence" value="ECO:0007669"/>
    <property type="project" value="TreeGrafter"/>
</dbReference>
<dbReference type="AlphaFoldDB" id="A0A1Y2HY04"/>
<dbReference type="InterPro" id="IPR034004">
    <property type="entry name" value="Zn_ribbon_RPA12_C"/>
</dbReference>
<dbReference type="PROSITE" id="PS01030">
    <property type="entry name" value="RNA_POL_M_15KD"/>
    <property type="match status" value="1"/>
</dbReference>
<keyword evidence="7 8" id="KW-0539">Nucleus</keyword>
<keyword evidence="2 8" id="KW-0240">DNA-directed RNA polymerase</keyword>
<dbReference type="EMBL" id="MCFL01000005">
    <property type="protein sequence ID" value="ORZ39507.1"/>
    <property type="molecule type" value="Genomic_DNA"/>
</dbReference>
<dbReference type="Pfam" id="PF01096">
    <property type="entry name" value="Zn_ribbon_TFIIS"/>
    <property type="match status" value="1"/>
</dbReference>
<comment type="subcellular location">
    <subcellularLocation>
        <location evidence="1">Nucleus</location>
        <location evidence="1">Nucleolus</location>
    </subcellularLocation>
</comment>
<dbReference type="SUPFAM" id="SSF57783">
    <property type="entry name" value="Zinc beta-ribbon"/>
    <property type="match status" value="1"/>
</dbReference>
<comment type="caution">
    <text evidence="12">The sequence shown here is derived from an EMBL/GenBank/DDBJ whole genome shotgun (WGS) entry which is preliminary data.</text>
</comment>
<gene>
    <name evidence="12" type="ORF">BCR44DRAFT_52862</name>
</gene>
<dbReference type="InterPro" id="IPR012164">
    <property type="entry name" value="Rpa12/Rpb9/Rpc10/TFS"/>
</dbReference>
<feature type="zinc finger region" description="C4-type" evidence="10">
    <location>
        <begin position="14"/>
        <end position="36"/>
    </location>
</feature>
<keyword evidence="5 9" id="KW-0862">Zinc</keyword>
<feature type="binding site" evidence="9">
    <location>
        <position position="33"/>
    </location>
    <ligand>
        <name>Zn(2+)</name>
        <dbReference type="ChEBI" id="CHEBI:29105"/>
        <label>1</label>
    </ligand>
</feature>
<feature type="binding site" evidence="9">
    <location>
        <position position="87"/>
    </location>
    <ligand>
        <name>Zn(2+)</name>
        <dbReference type="ChEBI" id="CHEBI:29105"/>
        <label>2</label>
    </ligand>
</feature>
<feature type="binding site" evidence="9">
    <location>
        <position position="118"/>
    </location>
    <ligand>
        <name>Zn(2+)</name>
        <dbReference type="ChEBI" id="CHEBI:29105"/>
        <label>2</label>
    </ligand>
</feature>
<comment type="similarity">
    <text evidence="8">Belongs to the archaeal rpoM/eukaryotic RPA12/RPB9/RPC11 RNA polymerase family.</text>
</comment>
<keyword evidence="3 9" id="KW-0479">Metal-binding</keyword>
<dbReference type="GO" id="GO:0003676">
    <property type="term" value="F:nucleic acid binding"/>
    <property type="evidence" value="ECO:0007669"/>
    <property type="project" value="InterPro"/>
</dbReference>
<dbReference type="PIRSF" id="PIRSF005586">
    <property type="entry name" value="RNApol_RpoM"/>
    <property type="match status" value="1"/>
</dbReference>
<evidence type="ECO:0000256" key="9">
    <source>
        <dbReference type="PIRSR" id="PIRSR005586-1"/>
    </source>
</evidence>
<dbReference type="PANTHER" id="PTHR11239:SF14">
    <property type="entry name" value="DNA-DIRECTED RNA POLYMERASE I SUBUNIT RPA12"/>
    <property type="match status" value="1"/>
</dbReference>
<dbReference type="OrthoDB" id="10056816at2759"/>
<dbReference type="PROSITE" id="PS00466">
    <property type="entry name" value="ZF_TFIIS_1"/>
    <property type="match status" value="1"/>
</dbReference>
<feature type="domain" description="TFIIS-type" evidence="11">
    <location>
        <begin position="83"/>
        <end position="123"/>
    </location>
</feature>
<dbReference type="SMART" id="SM00440">
    <property type="entry name" value="ZnF_C2C2"/>
    <property type="match status" value="1"/>
</dbReference>
<feature type="binding site" evidence="9">
    <location>
        <position position="115"/>
    </location>
    <ligand>
        <name>Zn(2+)</name>
        <dbReference type="ChEBI" id="CHEBI:29105"/>
        <label>2</label>
    </ligand>
</feature>
<feature type="binding site" evidence="9">
    <location>
        <position position="90"/>
    </location>
    <ligand>
        <name>Zn(2+)</name>
        <dbReference type="ChEBI" id="CHEBI:29105"/>
        <label>2</label>
    </ligand>
</feature>
<dbReference type="GO" id="GO:0003899">
    <property type="term" value="F:DNA-directed RNA polymerase activity"/>
    <property type="evidence" value="ECO:0007669"/>
    <property type="project" value="InterPro"/>
</dbReference>
<dbReference type="Proteomes" id="UP000193411">
    <property type="component" value="Unassembled WGS sequence"/>
</dbReference>
<evidence type="ECO:0000256" key="1">
    <source>
        <dbReference type="ARBA" id="ARBA00004604"/>
    </source>
</evidence>
<keyword evidence="13" id="KW-1185">Reference proteome</keyword>
<comment type="function">
    <text evidence="8">DNA-dependent RNA polymerase catalyzes the transcription of DNA into RNA using the four ribonucleoside triphosphates as substrates.</text>
</comment>
<evidence type="ECO:0000259" key="11">
    <source>
        <dbReference type="PROSITE" id="PS51133"/>
    </source>
</evidence>
<keyword evidence="4 10" id="KW-0863">Zinc-finger</keyword>
<dbReference type="CDD" id="cd10507">
    <property type="entry name" value="Zn-ribbon_RPA12"/>
    <property type="match status" value="1"/>
</dbReference>
<evidence type="ECO:0000256" key="6">
    <source>
        <dbReference type="ARBA" id="ARBA00023163"/>
    </source>
</evidence>
<organism evidence="12 13">
    <name type="scientific">Catenaria anguillulae PL171</name>
    <dbReference type="NCBI Taxonomy" id="765915"/>
    <lineage>
        <taxon>Eukaryota</taxon>
        <taxon>Fungi</taxon>
        <taxon>Fungi incertae sedis</taxon>
        <taxon>Blastocladiomycota</taxon>
        <taxon>Blastocladiomycetes</taxon>
        <taxon>Blastocladiales</taxon>
        <taxon>Catenariaceae</taxon>
        <taxon>Catenaria</taxon>
    </lineage>
</organism>
<protein>
    <recommendedName>
        <fullName evidence="8">DNA-directed RNA polymerase subunit</fullName>
    </recommendedName>
</protein>
<evidence type="ECO:0000256" key="2">
    <source>
        <dbReference type="ARBA" id="ARBA00022478"/>
    </source>
</evidence>
<evidence type="ECO:0000313" key="12">
    <source>
        <dbReference type="EMBL" id="ORZ39507.1"/>
    </source>
</evidence>
<accession>A0A1Y2HY04</accession>
<dbReference type="GO" id="GO:0005736">
    <property type="term" value="C:RNA polymerase I complex"/>
    <property type="evidence" value="ECO:0007669"/>
    <property type="project" value="TreeGrafter"/>
</dbReference>
<dbReference type="PROSITE" id="PS51133">
    <property type="entry name" value="ZF_TFIIS_2"/>
    <property type="match status" value="1"/>
</dbReference>
<evidence type="ECO:0000256" key="8">
    <source>
        <dbReference type="PIRNR" id="PIRNR005586"/>
    </source>
</evidence>
<name>A0A1Y2HY04_9FUNG</name>
<evidence type="ECO:0000256" key="7">
    <source>
        <dbReference type="ARBA" id="ARBA00023242"/>
    </source>
</evidence>
<dbReference type="GO" id="GO:0008270">
    <property type="term" value="F:zinc ion binding"/>
    <property type="evidence" value="ECO:0007669"/>
    <property type="project" value="UniProtKB-KW"/>
</dbReference>
<feature type="binding site" evidence="9">
    <location>
        <position position="17"/>
    </location>
    <ligand>
        <name>Zn(2+)</name>
        <dbReference type="ChEBI" id="CHEBI:29105"/>
        <label>1</label>
    </ligand>
</feature>
<dbReference type="InterPro" id="IPR019761">
    <property type="entry name" value="DNA-dir_RNA_pol-M_15_CS"/>
</dbReference>